<dbReference type="GO" id="GO:0032259">
    <property type="term" value="P:methylation"/>
    <property type="evidence" value="ECO:0007669"/>
    <property type="project" value="UniProtKB-KW"/>
</dbReference>
<keyword evidence="6" id="KW-0680">Restriction system</keyword>
<keyword evidence="4" id="KW-0808">Transferase</keyword>
<feature type="domain" description="N6 adenine-specific DNA methyltransferase N-terminal" evidence="11">
    <location>
        <begin position="15"/>
        <end position="164"/>
    </location>
</feature>
<dbReference type="Proteomes" id="UP000283896">
    <property type="component" value="Unassembled WGS sequence"/>
</dbReference>
<evidence type="ECO:0000256" key="4">
    <source>
        <dbReference type="ARBA" id="ARBA00022679"/>
    </source>
</evidence>
<evidence type="ECO:0000313" key="13">
    <source>
        <dbReference type="Proteomes" id="UP000283896"/>
    </source>
</evidence>
<dbReference type="AlphaFoldDB" id="A0A421NX89"/>
<evidence type="ECO:0000256" key="3">
    <source>
        <dbReference type="ARBA" id="ARBA00022603"/>
    </source>
</evidence>
<comment type="catalytic activity">
    <reaction evidence="8">
        <text>a 2'-deoxyadenosine in DNA + S-adenosyl-L-methionine = an N(6)-methyl-2'-deoxyadenosine in DNA + S-adenosyl-L-homocysteine + H(+)</text>
        <dbReference type="Rhea" id="RHEA:15197"/>
        <dbReference type="Rhea" id="RHEA-COMP:12418"/>
        <dbReference type="Rhea" id="RHEA-COMP:12419"/>
        <dbReference type="ChEBI" id="CHEBI:15378"/>
        <dbReference type="ChEBI" id="CHEBI:57856"/>
        <dbReference type="ChEBI" id="CHEBI:59789"/>
        <dbReference type="ChEBI" id="CHEBI:90615"/>
        <dbReference type="ChEBI" id="CHEBI:90616"/>
        <dbReference type="EC" id="2.1.1.72"/>
    </reaction>
</comment>
<dbReference type="InterPro" id="IPR003356">
    <property type="entry name" value="DNA_methylase_A-5"/>
</dbReference>
<keyword evidence="7" id="KW-0238">DNA-binding</keyword>
<evidence type="ECO:0000256" key="9">
    <source>
        <dbReference type="SAM" id="Coils"/>
    </source>
</evidence>
<dbReference type="RefSeq" id="WP_122225524.1">
    <property type="nucleotide sequence ID" value="NZ_CP103786.1"/>
</dbReference>
<reference evidence="13" key="1">
    <citation type="submission" date="2016-11" db="EMBL/GenBank/DDBJ databases">
        <title>Genome sequence of Candidatus Phytoplasma solani strain SA-1.</title>
        <authorList>
            <person name="Haryono M."/>
            <person name="Samarzija I."/>
            <person name="Seruga Music M."/>
            <person name="Hogenhout S."/>
            <person name="Kuo C.-H."/>
        </authorList>
    </citation>
    <scope>NUCLEOTIDE SEQUENCE [LARGE SCALE GENOMIC DNA]</scope>
    <source>
        <strain evidence="13">SA-1</strain>
    </source>
</reference>
<dbReference type="Pfam" id="PF02384">
    <property type="entry name" value="N6_Mtase"/>
    <property type="match status" value="1"/>
</dbReference>
<gene>
    <name evidence="12" type="primary">hsdM</name>
    <name evidence="12" type="ORF">PSSA1_v1c4450</name>
</gene>
<dbReference type="EC" id="2.1.1.72" evidence="2"/>
<proteinExistence type="inferred from homology"/>
<keyword evidence="9" id="KW-0175">Coiled coil</keyword>
<dbReference type="GO" id="GO:0003677">
    <property type="term" value="F:DNA binding"/>
    <property type="evidence" value="ECO:0007669"/>
    <property type="project" value="UniProtKB-KW"/>
</dbReference>
<dbReference type="InterPro" id="IPR051537">
    <property type="entry name" value="DNA_Adenine_Mtase"/>
</dbReference>
<comment type="caution">
    <text evidence="12">The sequence shown here is derived from an EMBL/GenBank/DDBJ whole genome shotgun (WGS) entry which is preliminary data.</text>
</comment>
<dbReference type="GO" id="GO:0009307">
    <property type="term" value="P:DNA restriction-modification system"/>
    <property type="evidence" value="ECO:0007669"/>
    <property type="project" value="UniProtKB-KW"/>
</dbReference>
<keyword evidence="13" id="KW-1185">Reference proteome</keyword>
<dbReference type="InterPro" id="IPR038333">
    <property type="entry name" value="T1MK-like_N_sf"/>
</dbReference>
<sequence>MSQNSISKLDINNCNQKIDQLANNIRASIGLEHIRFRDYILPLICFRYLSQNFEKIICEEKYFANIEEYKKAWNETLEIKNNDNFKQQIIKITQYVISPDYLWSKLVKKIENNSFDYESIDKALKMISDSQNQLFKNLFPGFNKDEEIFPNYDKKNHFFKKLIEGINDITLNEANCGQCLGEMYTYLMERFAREAGKAGGEFFTPTCVSQLLAKITVDKKTKDNTNTNIETIYDPCCGSGTLLLSVLDVKRKKEDKTFQEVSFKTKIFGQEINPNNFNLARKNFILNNYIYNVDITCGNTLLQPSNSHLNKKFDLIVANPPYGVTWYDQTDKKYLDYRLCFCGGVLPRVNRSELPFLNHMMSLLDQGGVLGVVLPSSFFCEKYSFSIRKFLIDENKIDTIIKLPNKMFYTISEKTIIYILIIKNCKSDNEVCFLDASNMGQQLVSGNKQIIFKDSDIEKIINLIDRTQDIKDNNKKIVSNDEIKKNNYLLTTNQYIKPNYQKQEIDYDKNLKKIKNLYHQIDALNQQLHVKQNELITLNKTKTSKSVTCHIKDILEEVSVFNKDDYPYDICSVDTNKGLILRDQKKQFKGDKSKYKIVFSENIAINTSEWFQHKSVVCNKLKKPVLVSPSYKVYCCKNNFNYEYMCYFLKSQSFFQKSGHIQKENNRGSIFFELFDELTFSFPDVATQNQIVKYYDLINDLINELTQKTNELKELERKYIFII</sequence>
<evidence type="ECO:0000259" key="10">
    <source>
        <dbReference type="Pfam" id="PF02384"/>
    </source>
</evidence>
<dbReference type="InterPro" id="IPR022749">
    <property type="entry name" value="D12N6_MeTrfase_N"/>
</dbReference>
<dbReference type="Gene3D" id="1.20.1260.30">
    <property type="match status" value="1"/>
</dbReference>
<evidence type="ECO:0000256" key="6">
    <source>
        <dbReference type="ARBA" id="ARBA00022747"/>
    </source>
</evidence>
<comment type="similarity">
    <text evidence="1">Belongs to the N(4)/N(6)-methyltransferase family.</text>
</comment>
<evidence type="ECO:0000256" key="2">
    <source>
        <dbReference type="ARBA" id="ARBA00011900"/>
    </source>
</evidence>
<organism evidence="12 13">
    <name type="scientific">Candidatus Phytoplasma solani</name>
    <dbReference type="NCBI Taxonomy" id="69896"/>
    <lineage>
        <taxon>Bacteria</taxon>
        <taxon>Bacillati</taxon>
        <taxon>Mycoplasmatota</taxon>
        <taxon>Mollicutes</taxon>
        <taxon>Acholeplasmatales</taxon>
        <taxon>Acholeplasmataceae</taxon>
        <taxon>Candidatus Phytoplasma</taxon>
        <taxon>16SrXII (Stolbur group)</taxon>
    </lineage>
</organism>
<evidence type="ECO:0000256" key="1">
    <source>
        <dbReference type="ARBA" id="ARBA00006594"/>
    </source>
</evidence>
<evidence type="ECO:0000256" key="5">
    <source>
        <dbReference type="ARBA" id="ARBA00022691"/>
    </source>
</evidence>
<feature type="domain" description="DNA methylase adenine-specific" evidence="10">
    <location>
        <begin position="179"/>
        <end position="502"/>
    </location>
</feature>
<dbReference type="PRINTS" id="PR00507">
    <property type="entry name" value="N12N6MTFRASE"/>
</dbReference>
<name>A0A421NX89_9MOLU</name>
<evidence type="ECO:0000259" key="11">
    <source>
        <dbReference type="Pfam" id="PF12161"/>
    </source>
</evidence>
<dbReference type="PROSITE" id="PS00092">
    <property type="entry name" value="N6_MTASE"/>
    <property type="match status" value="1"/>
</dbReference>
<dbReference type="Gene3D" id="3.40.50.150">
    <property type="entry name" value="Vaccinia Virus protein VP39"/>
    <property type="match status" value="1"/>
</dbReference>
<evidence type="ECO:0000313" key="12">
    <source>
        <dbReference type="EMBL" id="RMI88622.1"/>
    </source>
</evidence>
<keyword evidence="3" id="KW-0489">Methyltransferase</keyword>
<dbReference type="GO" id="GO:0008170">
    <property type="term" value="F:N-methyltransferase activity"/>
    <property type="evidence" value="ECO:0007669"/>
    <property type="project" value="InterPro"/>
</dbReference>
<evidence type="ECO:0000256" key="8">
    <source>
        <dbReference type="ARBA" id="ARBA00047942"/>
    </source>
</evidence>
<dbReference type="Pfam" id="PF12161">
    <property type="entry name" value="HsdM_N"/>
    <property type="match status" value="1"/>
</dbReference>
<dbReference type="PANTHER" id="PTHR42933:SF1">
    <property type="entry name" value="SITE-SPECIFIC DNA-METHYLTRANSFERASE (ADENINE-SPECIFIC)"/>
    <property type="match status" value="1"/>
</dbReference>
<feature type="coiled-coil region" evidence="9">
    <location>
        <begin position="507"/>
        <end position="541"/>
    </location>
</feature>
<dbReference type="InterPro" id="IPR002052">
    <property type="entry name" value="DNA_methylase_N6_adenine_CS"/>
</dbReference>
<dbReference type="OrthoDB" id="9814572at2"/>
<dbReference type="CDD" id="cd02440">
    <property type="entry name" value="AdoMet_MTases"/>
    <property type="match status" value="1"/>
</dbReference>
<dbReference type="PANTHER" id="PTHR42933">
    <property type="entry name" value="SLR6095 PROTEIN"/>
    <property type="match status" value="1"/>
</dbReference>
<dbReference type="GO" id="GO:0009007">
    <property type="term" value="F:site-specific DNA-methyltransferase (adenine-specific) activity"/>
    <property type="evidence" value="ECO:0007669"/>
    <property type="project" value="UniProtKB-EC"/>
</dbReference>
<protein>
    <recommendedName>
        <fullName evidence="2">site-specific DNA-methyltransferase (adenine-specific)</fullName>
        <ecNumber evidence="2">2.1.1.72</ecNumber>
    </recommendedName>
</protein>
<dbReference type="EMBL" id="MPBG01000006">
    <property type="protein sequence ID" value="RMI88622.1"/>
    <property type="molecule type" value="Genomic_DNA"/>
</dbReference>
<dbReference type="InterPro" id="IPR044946">
    <property type="entry name" value="Restrct_endonuc_typeI_TRD_sf"/>
</dbReference>
<keyword evidence="5" id="KW-0949">S-adenosyl-L-methionine</keyword>
<accession>A0A421NX89</accession>
<dbReference type="InterPro" id="IPR029063">
    <property type="entry name" value="SAM-dependent_MTases_sf"/>
</dbReference>
<dbReference type="Gene3D" id="3.90.220.20">
    <property type="entry name" value="DNA methylase specificity domains"/>
    <property type="match status" value="1"/>
</dbReference>
<dbReference type="SUPFAM" id="SSF116734">
    <property type="entry name" value="DNA methylase specificity domain"/>
    <property type="match status" value="1"/>
</dbReference>
<evidence type="ECO:0000256" key="7">
    <source>
        <dbReference type="ARBA" id="ARBA00023125"/>
    </source>
</evidence>
<dbReference type="SUPFAM" id="SSF53335">
    <property type="entry name" value="S-adenosyl-L-methionine-dependent methyltransferases"/>
    <property type="match status" value="1"/>
</dbReference>